<reference evidence="3 4" key="1">
    <citation type="submission" date="2018-08" db="EMBL/GenBank/DDBJ databases">
        <title>Isolation, diversity and antifungal activity of Actinobacteria from cow dung.</title>
        <authorList>
            <person name="Ling L."/>
        </authorList>
    </citation>
    <scope>NUCLEOTIDE SEQUENCE [LARGE SCALE GENOMIC DNA]</scope>
    <source>
        <strain evidence="3 4">NEAU-LLE</strain>
    </source>
</reference>
<evidence type="ECO:0000313" key="3">
    <source>
        <dbReference type="EMBL" id="REJ07712.1"/>
    </source>
</evidence>
<feature type="region of interest" description="Disordered" evidence="1">
    <location>
        <begin position="1"/>
        <end position="27"/>
    </location>
</feature>
<keyword evidence="2" id="KW-1133">Transmembrane helix</keyword>
<keyword evidence="2" id="KW-0812">Transmembrane</keyword>
<accession>A0A371NX40</accession>
<dbReference type="AlphaFoldDB" id="A0A371NX40"/>
<feature type="transmembrane region" description="Helical" evidence="2">
    <location>
        <begin position="37"/>
        <end position="58"/>
    </location>
</feature>
<keyword evidence="2" id="KW-0472">Membrane</keyword>
<evidence type="ECO:0000313" key="4">
    <source>
        <dbReference type="Proteomes" id="UP000262172"/>
    </source>
</evidence>
<keyword evidence="4" id="KW-1185">Reference proteome</keyword>
<sequence length="214" mass="22784">MSKGAPIVAELGRPETPQETADRKAESSRIYRSSQTFRNLIAALLVTIGVVIVIVLAVPRGEPVAQPPIDLAGIAKNAETSLDRPVIVPDPPEDWRVTAAEITGAGVTVWNVTLAPTADDERGFLKLSQAADADRMWAATPLRGAQPSGTVDVDGVEWDVYKIANPEASGNITYALGTQAGSDYVLLYGSRSADETADFAKTLTPQIEKLEEAQ</sequence>
<dbReference type="Pfam" id="PF14030">
    <property type="entry name" value="DUF4245"/>
    <property type="match status" value="1"/>
</dbReference>
<dbReference type="Proteomes" id="UP000262172">
    <property type="component" value="Unassembled WGS sequence"/>
</dbReference>
<dbReference type="InterPro" id="IPR025339">
    <property type="entry name" value="DUF4245"/>
</dbReference>
<dbReference type="RefSeq" id="WP_116240956.1">
    <property type="nucleotide sequence ID" value="NZ_QUAB01000015.1"/>
</dbReference>
<organism evidence="3 4">
    <name type="scientific">Microbacterium bovistercoris</name>
    <dbReference type="NCBI Taxonomy" id="2293570"/>
    <lineage>
        <taxon>Bacteria</taxon>
        <taxon>Bacillati</taxon>
        <taxon>Actinomycetota</taxon>
        <taxon>Actinomycetes</taxon>
        <taxon>Micrococcales</taxon>
        <taxon>Microbacteriaceae</taxon>
        <taxon>Microbacterium</taxon>
    </lineage>
</organism>
<dbReference type="OrthoDB" id="4801970at2"/>
<comment type="caution">
    <text evidence="3">The sequence shown here is derived from an EMBL/GenBank/DDBJ whole genome shotgun (WGS) entry which is preliminary data.</text>
</comment>
<evidence type="ECO:0000256" key="1">
    <source>
        <dbReference type="SAM" id="MobiDB-lite"/>
    </source>
</evidence>
<dbReference type="EMBL" id="QUAB01000015">
    <property type="protein sequence ID" value="REJ07712.1"/>
    <property type="molecule type" value="Genomic_DNA"/>
</dbReference>
<name>A0A371NX40_9MICO</name>
<evidence type="ECO:0000256" key="2">
    <source>
        <dbReference type="SAM" id="Phobius"/>
    </source>
</evidence>
<protein>
    <submittedName>
        <fullName evidence="3">DUF4245 family protein</fullName>
    </submittedName>
</protein>
<gene>
    <name evidence="3" type="ORF">DY023_03535</name>
</gene>
<proteinExistence type="predicted"/>